<dbReference type="AlphaFoldDB" id="A0A8E2F2S4"/>
<keyword evidence="1" id="KW-0175">Coiled coil</keyword>
<evidence type="ECO:0000313" key="4">
    <source>
        <dbReference type="Proteomes" id="UP000250140"/>
    </source>
</evidence>
<feature type="compositionally biased region" description="Low complexity" evidence="2">
    <location>
        <begin position="707"/>
        <end position="731"/>
    </location>
</feature>
<name>A0A8E2F2S4_9PEZI</name>
<dbReference type="Proteomes" id="UP000250140">
    <property type="component" value="Unassembled WGS sequence"/>
</dbReference>
<protein>
    <submittedName>
        <fullName evidence="3">Uncharacterized protein</fullName>
    </submittedName>
</protein>
<feature type="compositionally biased region" description="Polar residues" evidence="2">
    <location>
        <begin position="697"/>
        <end position="706"/>
    </location>
</feature>
<reference evidence="3 4" key="1">
    <citation type="journal article" date="2016" name="Nat. Commun.">
        <title>Ectomycorrhizal ecology is imprinted in the genome of the dominant symbiotic fungus Cenococcum geophilum.</title>
        <authorList>
            <consortium name="DOE Joint Genome Institute"/>
            <person name="Peter M."/>
            <person name="Kohler A."/>
            <person name="Ohm R.A."/>
            <person name="Kuo A."/>
            <person name="Krutzmann J."/>
            <person name="Morin E."/>
            <person name="Arend M."/>
            <person name="Barry K.W."/>
            <person name="Binder M."/>
            <person name="Choi C."/>
            <person name="Clum A."/>
            <person name="Copeland A."/>
            <person name="Grisel N."/>
            <person name="Haridas S."/>
            <person name="Kipfer T."/>
            <person name="LaButti K."/>
            <person name="Lindquist E."/>
            <person name="Lipzen A."/>
            <person name="Maire R."/>
            <person name="Meier B."/>
            <person name="Mihaltcheva S."/>
            <person name="Molinier V."/>
            <person name="Murat C."/>
            <person name="Poggeler S."/>
            <person name="Quandt C.A."/>
            <person name="Sperisen C."/>
            <person name="Tritt A."/>
            <person name="Tisserant E."/>
            <person name="Crous P.W."/>
            <person name="Henrissat B."/>
            <person name="Nehls U."/>
            <person name="Egli S."/>
            <person name="Spatafora J.W."/>
            <person name="Grigoriev I.V."/>
            <person name="Martin F.M."/>
        </authorList>
    </citation>
    <scope>NUCLEOTIDE SEQUENCE [LARGE SCALE GENOMIC DNA]</scope>
    <source>
        <strain evidence="3 4">CBS 207.34</strain>
    </source>
</reference>
<proteinExistence type="predicted"/>
<dbReference type="OrthoDB" id="5400409at2759"/>
<organism evidence="3 4">
    <name type="scientific">Glonium stellatum</name>
    <dbReference type="NCBI Taxonomy" id="574774"/>
    <lineage>
        <taxon>Eukaryota</taxon>
        <taxon>Fungi</taxon>
        <taxon>Dikarya</taxon>
        <taxon>Ascomycota</taxon>
        <taxon>Pezizomycotina</taxon>
        <taxon>Dothideomycetes</taxon>
        <taxon>Pleosporomycetidae</taxon>
        <taxon>Gloniales</taxon>
        <taxon>Gloniaceae</taxon>
        <taxon>Glonium</taxon>
    </lineage>
</organism>
<accession>A0A8E2F2S4</accession>
<keyword evidence="4" id="KW-1185">Reference proteome</keyword>
<feature type="region of interest" description="Disordered" evidence="2">
    <location>
        <begin position="697"/>
        <end position="731"/>
    </location>
</feature>
<dbReference type="EMBL" id="KV749452">
    <property type="protein sequence ID" value="OCL09411.1"/>
    <property type="molecule type" value="Genomic_DNA"/>
</dbReference>
<gene>
    <name evidence="3" type="ORF">AOQ84DRAFT_22704</name>
</gene>
<sequence length="752" mass="85154">MVVVCERALPLRTHGHQSPVSLSMGTPVQFGDVVKAIEICCWIRENCFVKTNSADIRYLAFKQDVSRLEDRLTQLQRVFERASTEIDDPDIYLRQETNNRLKVESVELVGDFKATLTECRQLLQKHIKFDGKKASILDSAFWGLSTQAQVVELRNRIQFHTQKIYLIIEPVQLGLIVDIAGNVNEILELLRNHIGLASEPLPPLPSFLECRFRNALRRNSPTQNTDSDYIPLKEGFNALYEHYRHSMPSSELDAQTVDQYLSLLKAHWLVEALTRSKSFRDTRPGSLYRRMIAQVEQRISRQYARQDIIRYSEKELAGLNDAAFAIWPEKKVVLLPPLTEPKGREEKLIALSLSEQPGYRKQDLIFFRVKDKILRLVLSNTFENPSLPVEQLEKTINLDHDGLVPWYTISPSSPTRRIEITDGKGAGGKVYELKDRTDAFHFQQAFVGYEVASYSDKVVCNFTVATGKFSLPEHLDGFGETQLWQWPMPPDGVNNNATSPSASETTYLHSTSSETTHTAATMIATGLDPTIVSVLQDQDRASVVAKLPPPPLLVAFTKKGSSYTMWNLEIEGLKVVEERPDSKRTVIEWHGPRRKNFVVRKLSVDKCQLGKWDLAAFALPRHPHYNDKLIIKKVMCKYIALDFNSVSERDRFNRHLKFAQHLWDKQVKNLEAATRAAKILSYKPSITASSDSRFASPSRASTFTPCSPTRSSTLVSPSPTRSSTLVSSSPPRLGSLSLTCVFENPFAKESMT</sequence>
<evidence type="ECO:0000256" key="1">
    <source>
        <dbReference type="SAM" id="Coils"/>
    </source>
</evidence>
<feature type="coiled-coil region" evidence="1">
    <location>
        <begin position="58"/>
        <end position="85"/>
    </location>
</feature>
<evidence type="ECO:0000313" key="3">
    <source>
        <dbReference type="EMBL" id="OCL09411.1"/>
    </source>
</evidence>
<evidence type="ECO:0000256" key="2">
    <source>
        <dbReference type="SAM" id="MobiDB-lite"/>
    </source>
</evidence>